<evidence type="ECO:0000256" key="1">
    <source>
        <dbReference type="SAM" id="MobiDB-lite"/>
    </source>
</evidence>
<reference evidence="4" key="1">
    <citation type="journal article" date="2019" name="Int. J. Syst. Evol. Microbiol.">
        <title>The Global Catalogue of Microorganisms (GCM) 10K type strain sequencing project: providing services to taxonomists for standard genome sequencing and annotation.</title>
        <authorList>
            <consortium name="The Broad Institute Genomics Platform"/>
            <consortium name="The Broad Institute Genome Sequencing Center for Infectious Disease"/>
            <person name="Wu L."/>
            <person name="Ma J."/>
        </authorList>
    </citation>
    <scope>NUCLEOTIDE SEQUENCE [LARGE SCALE GENOMIC DNA]</scope>
    <source>
        <strain evidence="4">JCM 15614</strain>
    </source>
</reference>
<dbReference type="Proteomes" id="UP001499924">
    <property type="component" value="Unassembled WGS sequence"/>
</dbReference>
<dbReference type="CDD" id="cd00085">
    <property type="entry name" value="HNHc"/>
    <property type="match status" value="1"/>
</dbReference>
<evidence type="ECO:0000313" key="3">
    <source>
        <dbReference type="EMBL" id="GAA3162855.1"/>
    </source>
</evidence>
<feature type="region of interest" description="Disordered" evidence="1">
    <location>
        <begin position="52"/>
        <end position="74"/>
    </location>
</feature>
<gene>
    <name evidence="3" type="ORF">GCM10010531_13470</name>
</gene>
<name>A0ABP6NZW5_9ACTN</name>
<comment type="caution">
    <text evidence="3">The sequence shown here is derived from an EMBL/GenBank/DDBJ whole genome shotgun (WGS) entry which is preliminary data.</text>
</comment>
<dbReference type="InterPro" id="IPR003870">
    <property type="entry name" value="DUF222"/>
</dbReference>
<keyword evidence="4" id="KW-1185">Reference proteome</keyword>
<feature type="domain" description="DUF222" evidence="2">
    <location>
        <begin position="74"/>
        <end position="307"/>
    </location>
</feature>
<sequence length="659" mass="69653">MDEMECGAVAPAPTAPTVGWASGPLGAAQAADREIARQTALRARALAAFAATRPASADRQPGHPGAMSSERRASRPEVLADVSEWAAQELAIALSITTPAAEMQVSRALTLVHRLPGVLSALEAGSLHVGHLWPLLEKVAPIGAAAVRARLERDLLAWIAGRSVTTPAQLGSKIRRELLARNVRTAAQELKEALARRGVRCVPASVDGMAMLQALLTVPEAEALLDALGRYADALDDTDTEGPPRTRQQKMADCMLDLVLRPGETQLPTVQAQLTVVAPVAALVGGDQPGEVNDHPVPAEMVRALAKGLGLLPDDGSGDDSPSTPATAVPPAEFTVDPDDEVTGLVLAAADERWWAEVEARALRGEWGGEDDPPLDQLERYWAAEAEWMADWPDADDESFPRELGPDAAPGTGPDAAPDGAAQPMDGRAATATEPDTPWWALADRSVAEAGRSLLELDRRLAAARRAVERARLADLDDRDDWEQSPAGRVSAATDAISALAHASVGKRAALAELLDRTAGGGLADRPRIAVTDALTGALLVLTDARELRAAAVAGRGLGPPDASSTYRPGLKLDRFVRARDRRCRFPGCRRRVPLGGELDHRESWPDGATSAENLVGFCTGHHRGKHQAPGWCYELTAEGTLIITTPSGLTATTDPPPF</sequence>
<evidence type="ECO:0000313" key="4">
    <source>
        <dbReference type="Proteomes" id="UP001499924"/>
    </source>
</evidence>
<accession>A0ABP6NZW5</accession>
<feature type="region of interest" description="Disordered" evidence="1">
    <location>
        <begin position="394"/>
        <end position="437"/>
    </location>
</feature>
<dbReference type="EMBL" id="BAAAVV010000002">
    <property type="protein sequence ID" value="GAA3162855.1"/>
    <property type="molecule type" value="Genomic_DNA"/>
</dbReference>
<dbReference type="Pfam" id="PF02720">
    <property type="entry name" value="DUF222"/>
    <property type="match status" value="1"/>
</dbReference>
<organism evidence="3 4">
    <name type="scientific">Blastococcus jejuensis</name>
    <dbReference type="NCBI Taxonomy" id="351224"/>
    <lineage>
        <taxon>Bacteria</taxon>
        <taxon>Bacillati</taxon>
        <taxon>Actinomycetota</taxon>
        <taxon>Actinomycetes</taxon>
        <taxon>Geodermatophilales</taxon>
        <taxon>Geodermatophilaceae</taxon>
        <taxon>Blastococcus</taxon>
    </lineage>
</organism>
<feature type="compositionally biased region" description="Low complexity" evidence="1">
    <location>
        <begin position="406"/>
        <end position="427"/>
    </location>
</feature>
<protein>
    <recommendedName>
        <fullName evidence="2">DUF222 domain-containing protein</fullName>
    </recommendedName>
</protein>
<evidence type="ECO:0000259" key="2">
    <source>
        <dbReference type="Pfam" id="PF02720"/>
    </source>
</evidence>
<feature type="region of interest" description="Disordered" evidence="1">
    <location>
        <begin position="309"/>
        <end position="337"/>
    </location>
</feature>
<proteinExistence type="predicted"/>
<feature type="region of interest" description="Disordered" evidence="1">
    <location>
        <begin position="1"/>
        <end position="21"/>
    </location>
</feature>
<feature type="compositionally biased region" description="Low complexity" evidence="1">
    <location>
        <begin position="309"/>
        <end position="332"/>
    </location>
</feature>
<dbReference type="InterPro" id="IPR003615">
    <property type="entry name" value="HNH_nuc"/>
</dbReference>
<feature type="compositionally biased region" description="Low complexity" evidence="1">
    <location>
        <begin position="8"/>
        <end position="18"/>
    </location>
</feature>